<dbReference type="PANTHER" id="PTHR47962">
    <property type="entry name" value="ATP-DEPENDENT HELICASE LHR-RELATED-RELATED"/>
    <property type="match status" value="1"/>
</dbReference>
<dbReference type="InterPro" id="IPR006142">
    <property type="entry name" value="INTEIN"/>
</dbReference>
<dbReference type="InterPro" id="IPR001650">
    <property type="entry name" value="Helicase_C-like"/>
</dbReference>
<dbReference type="InterPro" id="IPR027417">
    <property type="entry name" value="P-loop_NTPase"/>
</dbReference>
<keyword evidence="1" id="KW-0547">Nucleotide-binding</keyword>
<dbReference type="Pfam" id="PF08494">
    <property type="entry name" value="DEAD_assoc"/>
    <property type="match status" value="1"/>
</dbReference>
<keyword evidence="6" id="KW-0067">ATP-binding</keyword>
<dbReference type="SUPFAM" id="SSF52540">
    <property type="entry name" value="P-loop containing nucleoside triphosphate hydrolases"/>
    <property type="match status" value="1"/>
</dbReference>
<evidence type="ECO:0000256" key="11">
    <source>
        <dbReference type="SAM" id="MobiDB-lite"/>
    </source>
</evidence>
<evidence type="ECO:0000256" key="5">
    <source>
        <dbReference type="ARBA" id="ARBA00022813"/>
    </source>
</evidence>
<keyword evidence="8" id="KW-0238">DNA-binding</keyword>
<evidence type="ECO:0000256" key="8">
    <source>
        <dbReference type="ARBA" id="ARBA00023125"/>
    </source>
</evidence>
<evidence type="ECO:0000256" key="3">
    <source>
        <dbReference type="ARBA" id="ARBA00022801"/>
    </source>
</evidence>
<evidence type="ECO:0000259" key="12">
    <source>
        <dbReference type="PROSITE" id="PS50819"/>
    </source>
</evidence>
<keyword evidence="10" id="KW-0413">Isomerase</keyword>
<keyword evidence="7" id="KW-0651">Protein splicing</keyword>
<dbReference type="Gene3D" id="3.40.50.300">
    <property type="entry name" value="P-loop containing nucleotide triphosphate hydrolases"/>
    <property type="match status" value="2"/>
</dbReference>
<dbReference type="InterPro" id="IPR011545">
    <property type="entry name" value="DEAD/DEAH_box_helicase_dom"/>
</dbReference>
<dbReference type="PROSITE" id="PS50817">
    <property type="entry name" value="INTEIN_N_TER"/>
    <property type="match status" value="1"/>
</dbReference>
<keyword evidence="3 15" id="KW-0378">Hydrolase</keyword>
<dbReference type="Proteomes" id="UP000826254">
    <property type="component" value="Chromosome"/>
</dbReference>
<evidence type="ECO:0000259" key="14">
    <source>
        <dbReference type="PROSITE" id="PS51194"/>
    </source>
</evidence>
<feature type="domain" description="DOD-type homing endonuclease" evidence="12">
    <location>
        <begin position="414"/>
        <end position="468"/>
    </location>
</feature>
<dbReference type="GO" id="GO:0005524">
    <property type="term" value="F:ATP binding"/>
    <property type="evidence" value="ECO:0007669"/>
    <property type="project" value="UniProtKB-KW"/>
</dbReference>
<reference evidence="15 16" key="1">
    <citation type="journal article" date="2021" name="Int. J. Syst. Evol. Microbiol.">
        <title>Halobaculum halophilum sp. nov. and Halobaculum salinum sp. nov., isolated from salt lake and saline soil.</title>
        <authorList>
            <person name="Cui H.L."/>
            <person name="Shi X.W."/>
            <person name="Yin X.M."/>
            <person name="Yang X.Y."/>
            <person name="Hou J."/>
            <person name="Zhu L."/>
        </authorList>
    </citation>
    <scope>NUCLEOTIDE SEQUENCE [LARGE SCALE GENOMIC DNA]</scope>
    <source>
        <strain evidence="15 16">NBRC 109044</strain>
    </source>
</reference>
<dbReference type="GO" id="GO:0006281">
    <property type="term" value="P:DNA repair"/>
    <property type="evidence" value="ECO:0007669"/>
    <property type="project" value="UniProtKB-KW"/>
</dbReference>
<dbReference type="GO" id="GO:0140097">
    <property type="term" value="F:catalytic activity, acting on DNA"/>
    <property type="evidence" value="ECO:0007669"/>
    <property type="project" value="UniProtKB-ARBA"/>
</dbReference>
<sequence length="1528" mass="170805">MTDGRELLAATDADYDFDPETVEIADGDVLDRLEPSVREWWVDQFGPYVGGNGGFFTPPQREAIPLIDDRENCLVASPTGSGKCVRPDTPMVVTAAGEARVIRAEELKQRRTDKLADVEETGELYDSDVSAYSLHGDDVETRDSFVYTEQYDGELRRIETVYGREVEVTPDHPLLMERPDGREWVSASDVSEGDRIGVPKRIDLPSQTIEPDRAAAIERLRERFSRVLTGSDADRILSALSAADDTADVSEEELRDSLALAELSMEDVSKRLGVSIATVYNLVTGRSDHRSTEFVNLLKREAESLDEREILTKKGNGTVERFRSPRTVDEDIATFAAFVLAEGLIGEYERNESVMIAQSVRDGVLDTVRETVRDRFDLEVRHHDGPNYTVGGSAFAVFLSTYLSIDPGRGRQVRFPDWVLNAPDDVKRAFVSTFLSLESEVRENEVRVTQANEIKIEQLNALFLSFGITCSRRSMQKSATNTEDATERIYFELAVRGKPNLRKLCAEFDVQHQNWDSLVTYTDGGSSGTWTDKYAFDYRDIRRLSRYFEDDEAFDDALGNVYEVVRRSGYATGRALAALEEVLSDLPTDPFTTELASKVNRRRDENVMWLEVTDTGTVSYSGEIVDLSVPDTHNFVGGRGAMYLHNTLASFTAILNDLFRREREAEEGLDDGVYCLYVSPLKSLANDITRNLAEPIEGITANLADRGHDTGIRQAIRHGDTPDGERRAMLESPPHVLNTTPETLAILLNSPKFKETLRSVEYVVVDEIHSLADNKRGTHLAVSLERLERLCEGSPTRIGCSATIEPLSTMATFLVGGQAGDGEVDAAGDGTIDAADGTDGDEWKPRDCEIVDTRFVRDFDLRLECPTDDLIDTPRDVVNERFYDRLRELIDGHENTLVFTNTRSGAERVLTNLRERYGYDEADSGCHHGSMSKEHREAVEEKLKSGDVDVVTTSTSLELGIDMPHVDLVVQVGSPKSVASLLQRVGRAGHRLGRTVEGRVIALDRDELVECAVMLRKAEEGFVDRVFVPENAQDVAAQQVYGMAINGVKREADVRDTLRSAYPYRNYSDAEWEQLRRYLTADYEGMEERNAYAKVWRDTNDPPDGEHHYEEFDVGEPLIGKRGRLARVIYMTNIGTIPDSFTIDVFVRGGDEWVGQLDEGYLDTLEPGDVFQLGGSTYQYSYRRGSKVYVDPSSQRPTVPSWFSERLPLSYDLGREILAFQAEVTDRLGAGGPADARRWLRRLPLDENAVRAITRMFDEQRRYLGPEGVSTPDRLVVEQVLDRTEYRRHYHVHSAYGREFNDGLSRLVAYRCSRRANANVQVAVADNGFTVTMPLNRKVDVADVIASIDSEEAYPDFRSALRGTDLLKRYFRINATRSLMILKRYKGYEKSAAQQQVSAEMLVSFAEGLDSFAVLEETYREIVEDKLNLSGIREVLAAIRAGEIEVVRHEVDAPSPRAFGLATLSASDTVLAEDEDAALAEFHARVMEELDDETADAEGVDDGGDGYDGVDLGGVLADSETPTDSGRD</sequence>
<feature type="compositionally biased region" description="Low complexity" evidence="11">
    <location>
        <begin position="1509"/>
        <end position="1518"/>
    </location>
</feature>
<dbReference type="GO" id="GO:0016539">
    <property type="term" value="P:intein-mediated protein splicing"/>
    <property type="evidence" value="ECO:0007669"/>
    <property type="project" value="InterPro"/>
</dbReference>
<dbReference type="Pfam" id="PF00271">
    <property type="entry name" value="Helicase_C"/>
    <property type="match status" value="1"/>
</dbReference>
<dbReference type="Gene3D" id="2.170.16.10">
    <property type="entry name" value="Hedgehog/Intein (Hint) domain"/>
    <property type="match status" value="2"/>
</dbReference>
<dbReference type="InterPro" id="IPR003587">
    <property type="entry name" value="Hint_dom_N"/>
</dbReference>
<dbReference type="GO" id="GO:0016887">
    <property type="term" value="F:ATP hydrolysis activity"/>
    <property type="evidence" value="ECO:0007669"/>
    <property type="project" value="TreeGrafter"/>
</dbReference>
<dbReference type="SMART" id="SM00305">
    <property type="entry name" value="HintC"/>
    <property type="match status" value="1"/>
</dbReference>
<keyword evidence="4 15" id="KW-0347">Helicase</keyword>
<dbReference type="PROSITE" id="PS50819">
    <property type="entry name" value="INTEIN_ENDONUCLEASE"/>
    <property type="match status" value="1"/>
</dbReference>
<dbReference type="Pfam" id="PF00270">
    <property type="entry name" value="DEAD"/>
    <property type="match status" value="1"/>
</dbReference>
<dbReference type="SMART" id="SM00487">
    <property type="entry name" value="DEXDc"/>
    <property type="match status" value="1"/>
</dbReference>
<dbReference type="InterPro" id="IPR006141">
    <property type="entry name" value="Intein_N"/>
</dbReference>
<gene>
    <name evidence="15" type="ORF">K6T50_02520</name>
</gene>
<dbReference type="InterPro" id="IPR045628">
    <property type="entry name" value="Lhr_WH_dom"/>
</dbReference>
<dbReference type="SUPFAM" id="SSF51294">
    <property type="entry name" value="Hedgehog/intein (Hint) domain"/>
    <property type="match status" value="1"/>
</dbReference>
<name>A0A8T8WEB0_9EURY</name>
<dbReference type="InterPro" id="IPR014001">
    <property type="entry name" value="Helicase_ATP-bd"/>
</dbReference>
<evidence type="ECO:0000256" key="7">
    <source>
        <dbReference type="ARBA" id="ARBA00023000"/>
    </source>
</evidence>
<dbReference type="NCBIfam" id="TIGR01445">
    <property type="entry name" value="intein_Nterm"/>
    <property type="match status" value="1"/>
</dbReference>
<dbReference type="EMBL" id="CP081958">
    <property type="protein sequence ID" value="QZP38054.1"/>
    <property type="molecule type" value="Genomic_DNA"/>
</dbReference>
<dbReference type="PANTHER" id="PTHR47962:SF6">
    <property type="entry name" value="LARGE HELICASE-RELATED PROTEIN"/>
    <property type="match status" value="1"/>
</dbReference>
<dbReference type="InterPro" id="IPR052511">
    <property type="entry name" value="ATP-dep_Helicase"/>
</dbReference>
<keyword evidence="16" id="KW-1185">Reference proteome</keyword>
<proteinExistence type="predicted"/>
<dbReference type="PROSITE" id="PS51192">
    <property type="entry name" value="HELICASE_ATP_BIND_1"/>
    <property type="match status" value="1"/>
</dbReference>
<keyword evidence="9" id="KW-0234">DNA repair</keyword>
<keyword evidence="5" id="KW-0068">Autocatalytic cleavage</keyword>
<dbReference type="CDD" id="cd18796">
    <property type="entry name" value="SF2_C_LHR"/>
    <property type="match status" value="1"/>
</dbReference>
<keyword evidence="2" id="KW-0227">DNA damage</keyword>
<dbReference type="SMART" id="SM00306">
    <property type="entry name" value="HintN"/>
    <property type="match status" value="1"/>
</dbReference>
<dbReference type="GO" id="GO:0004519">
    <property type="term" value="F:endonuclease activity"/>
    <property type="evidence" value="ECO:0007669"/>
    <property type="project" value="InterPro"/>
</dbReference>
<evidence type="ECO:0000256" key="2">
    <source>
        <dbReference type="ARBA" id="ARBA00022763"/>
    </source>
</evidence>
<dbReference type="GO" id="GO:0004386">
    <property type="term" value="F:helicase activity"/>
    <property type="evidence" value="ECO:0007669"/>
    <property type="project" value="UniProtKB-KW"/>
</dbReference>
<dbReference type="InterPro" id="IPR003586">
    <property type="entry name" value="Hint_dom_C"/>
</dbReference>
<feature type="region of interest" description="Disordered" evidence="11">
    <location>
        <begin position="1491"/>
        <end position="1528"/>
    </location>
</feature>
<feature type="compositionally biased region" description="Acidic residues" evidence="11">
    <location>
        <begin position="1491"/>
        <end position="1505"/>
    </location>
</feature>
<dbReference type="NCBIfam" id="TIGR01443">
    <property type="entry name" value="intein_Cterm"/>
    <property type="match status" value="1"/>
</dbReference>
<dbReference type="InterPro" id="IPR030934">
    <property type="entry name" value="Intein_C"/>
</dbReference>
<evidence type="ECO:0000256" key="9">
    <source>
        <dbReference type="ARBA" id="ARBA00023204"/>
    </source>
</evidence>
<dbReference type="InterPro" id="IPR004042">
    <property type="entry name" value="Intein_endonuc_central"/>
</dbReference>
<dbReference type="KEGG" id="hmp:K6T50_02520"/>
<accession>A0A8T8WEB0</accession>
<evidence type="ECO:0000313" key="16">
    <source>
        <dbReference type="Proteomes" id="UP000826254"/>
    </source>
</evidence>
<dbReference type="InterPro" id="IPR027434">
    <property type="entry name" value="Homing_endonucl"/>
</dbReference>
<dbReference type="NCBIfam" id="NF010338">
    <property type="entry name" value="PRK13767.1"/>
    <property type="match status" value="1"/>
</dbReference>
<dbReference type="Pfam" id="PF14890">
    <property type="entry name" value="Intein_splicing"/>
    <property type="match status" value="1"/>
</dbReference>
<evidence type="ECO:0000256" key="1">
    <source>
        <dbReference type="ARBA" id="ARBA00022741"/>
    </source>
</evidence>
<dbReference type="InterPro" id="IPR013701">
    <property type="entry name" value="Lhr-like_DEAD/DEAH_assoc"/>
</dbReference>
<evidence type="ECO:0000256" key="6">
    <source>
        <dbReference type="ARBA" id="ARBA00022840"/>
    </source>
</evidence>
<dbReference type="PRINTS" id="PR00379">
    <property type="entry name" value="INTEIN"/>
</dbReference>
<evidence type="ECO:0000259" key="13">
    <source>
        <dbReference type="PROSITE" id="PS51192"/>
    </source>
</evidence>
<organism evidence="15 16">
    <name type="scientific">Halobaculum magnesiiphilum</name>
    <dbReference type="NCBI Taxonomy" id="1017351"/>
    <lineage>
        <taxon>Archaea</taxon>
        <taxon>Methanobacteriati</taxon>
        <taxon>Methanobacteriota</taxon>
        <taxon>Stenosarchaea group</taxon>
        <taxon>Halobacteria</taxon>
        <taxon>Halobacteriales</taxon>
        <taxon>Haloferacaceae</taxon>
        <taxon>Halobaculum</taxon>
    </lineage>
</organism>
<evidence type="ECO:0000256" key="4">
    <source>
        <dbReference type="ARBA" id="ARBA00022806"/>
    </source>
</evidence>
<dbReference type="PROSITE" id="PS51194">
    <property type="entry name" value="HELICASE_CTER"/>
    <property type="match status" value="1"/>
</dbReference>
<feature type="domain" description="Helicase C-terminal" evidence="14">
    <location>
        <begin position="885"/>
        <end position="1036"/>
    </location>
</feature>
<dbReference type="CDD" id="cd00081">
    <property type="entry name" value="Hint"/>
    <property type="match status" value="1"/>
</dbReference>
<dbReference type="InterPro" id="IPR036844">
    <property type="entry name" value="Hint_dom_sf"/>
</dbReference>
<evidence type="ECO:0000313" key="15">
    <source>
        <dbReference type="EMBL" id="QZP38054.1"/>
    </source>
</evidence>
<dbReference type="EC" id="3.6.4.-" evidence="15"/>
<feature type="domain" description="Helicase ATP-binding" evidence="13">
    <location>
        <begin position="627"/>
        <end position="822"/>
    </location>
</feature>
<dbReference type="Gene3D" id="3.10.28.10">
    <property type="entry name" value="Homing endonucleases"/>
    <property type="match status" value="1"/>
</dbReference>
<dbReference type="GO" id="GO:0003677">
    <property type="term" value="F:DNA binding"/>
    <property type="evidence" value="ECO:0007669"/>
    <property type="project" value="UniProtKB-KW"/>
</dbReference>
<evidence type="ECO:0000256" key="10">
    <source>
        <dbReference type="ARBA" id="ARBA00023235"/>
    </source>
</evidence>
<dbReference type="PROSITE" id="PS50818">
    <property type="entry name" value="INTEIN_C_TER"/>
    <property type="match status" value="1"/>
</dbReference>
<dbReference type="Pfam" id="PF19306">
    <property type="entry name" value="WHD_Lhr"/>
    <property type="match status" value="1"/>
</dbReference>
<protein>
    <submittedName>
        <fullName evidence="15">ATP-dependent helicase</fullName>
        <ecNumber evidence="15">3.6.4.-</ecNumber>
    </submittedName>
</protein>
<dbReference type="SMART" id="SM00490">
    <property type="entry name" value="HELICc"/>
    <property type="match status" value="1"/>
</dbReference>